<evidence type="ECO:0000256" key="10">
    <source>
        <dbReference type="SAM" id="Coils"/>
    </source>
</evidence>
<dbReference type="GO" id="GO:0015562">
    <property type="term" value="F:efflux transmembrane transporter activity"/>
    <property type="evidence" value="ECO:0007669"/>
    <property type="project" value="InterPro"/>
</dbReference>
<dbReference type="GO" id="GO:0005886">
    <property type="term" value="C:plasma membrane"/>
    <property type="evidence" value="ECO:0007669"/>
    <property type="project" value="UniProtKB-SubCell"/>
</dbReference>
<dbReference type="Gene3D" id="2.20.200.10">
    <property type="entry name" value="Outer membrane efflux proteins (OEP)"/>
    <property type="match status" value="1"/>
</dbReference>
<dbReference type="PANTHER" id="PTHR30203:SF20">
    <property type="entry name" value="MULTIDRUG RESISTANCE OUTER MEMBRANE PROTEIN MDTP-RELATED"/>
    <property type="match status" value="1"/>
</dbReference>
<sequence length="486" mass="52938">MKRNPFSAISSHQGLIRHGLIVLCISLLGGCAWMPDLESQAEIRPIEQYESEESLKGDNPDWPEDKWWVAYGDAQLDQLIEEGLTNSPNMTIAAARLRRAISMAQLAGSALYPDVDANASVSLEKQSYRYTMGSDAKHGWRDYGQVSLDFSWEIDFWGKNRAALAAATSAADAADADRSEAELVLTTSIASAYGELARLYSAHDTATAAIRVRSQNLKLFQNRFREGMETLASVRQEEARLAAAEEELLELEELIALQKNRIAALMGAGPDRGLAISRPVLDVKGFGLPEQMQLALLGRRPDIVAARKRVESAVSTIDQRKAEFYPNVNLSAFIGFQALGINHLGSSGADFGGIGPAISLPIFNGGRLRAQLFVAQADLEEAIGNYNLTLTQALQQVADAAVSQKALGRQLLKINEAVVAAREAHRIVNNRYHGGLSNYIEVLAAEETLLANLRQQSDLQSRSFTLDVALIKALGGGYTAPSENRE</sequence>
<reference evidence="11" key="1">
    <citation type="journal article" date="2022" name="Front. Microbiol.">
        <title>New perspectives on an old grouping: The genomic and phenotypic variability of Oxalobacter formigenes and the implications for calcium oxalate stone prevention.</title>
        <authorList>
            <person name="Chmiel J.A."/>
            <person name="Carr C."/>
            <person name="Stuivenberg G.A."/>
            <person name="Venema R."/>
            <person name="Chanyi R.M."/>
            <person name="Al K.F."/>
            <person name="Giguere D."/>
            <person name="Say H."/>
            <person name="Akouris P.P."/>
            <person name="Dominguez Romero S.A."/>
            <person name="Kwong A."/>
            <person name="Tai V."/>
            <person name="Koval S.F."/>
            <person name="Razvi H."/>
            <person name="Bjazevic J."/>
            <person name="Burton J.P."/>
        </authorList>
    </citation>
    <scope>NUCLEOTIDE SEQUENCE</scope>
    <source>
        <strain evidence="11">WoOx3</strain>
    </source>
</reference>
<dbReference type="InterPro" id="IPR010131">
    <property type="entry name" value="MdtP/NodT-like"/>
</dbReference>
<evidence type="ECO:0000256" key="7">
    <source>
        <dbReference type="ARBA" id="ARBA00023139"/>
    </source>
</evidence>
<keyword evidence="7 9" id="KW-0564">Palmitate</keyword>
<comment type="subcellular location">
    <subcellularLocation>
        <location evidence="9">Cell membrane</location>
        <topology evidence="9">Lipid-anchor</topology>
    </subcellularLocation>
    <subcellularLocation>
        <location evidence="1">Membrane</location>
    </subcellularLocation>
</comment>
<accession>A0A9E9LUX8</accession>
<dbReference type="Proteomes" id="UP001156215">
    <property type="component" value="Chromosome"/>
</dbReference>
<evidence type="ECO:0000256" key="3">
    <source>
        <dbReference type="ARBA" id="ARBA00022452"/>
    </source>
</evidence>
<evidence type="ECO:0000256" key="8">
    <source>
        <dbReference type="ARBA" id="ARBA00023288"/>
    </source>
</evidence>
<comment type="similarity">
    <text evidence="2 9">Belongs to the outer membrane factor (OMF) (TC 1.B.17) family.</text>
</comment>
<keyword evidence="10" id="KW-0175">Coiled coil</keyword>
<evidence type="ECO:0000256" key="5">
    <source>
        <dbReference type="ARBA" id="ARBA00022729"/>
    </source>
</evidence>
<keyword evidence="5" id="KW-0732">Signal</keyword>
<keyword evidence="4 9" id="KW-0812">Transmembrane</keyword>
<feature type="coiled-coil region" evidence="10">
    <location>
        <begin position="234"/>
        <end position="261"/>
    </location>
</feature>
<dbReference type="InterPro" id="IPR003423">
    <property type="entry name" value="OMP_efflux"/>
</dbReference>
<dbReference type="AlphaFoldDB" id="A0A9E9LUX8"/>
<evidence type="ECO:0000256" key="6">
    <source>
        <dbReference type="ARBA" id="ARBA00023136"/>
    </source>
</evidence>
<keyword evidence="8 9" id="KW-0449">Lipoprotein</keyword>
<dbReference type="Pfam" id="PF02321">
    <property type="entry name" value="OEP"/>
    <property type="match status" value="2"/>
</dbReference>
<dbReference type="KEGG" id="ovb:NB640_00195"/>
<evidence type="ECO:0000313" key="11">
    <source>
        <dbReference type="EMBL" id="WAW10130.1"/>
    </source>
</evidence>
<dbReference type="PANTHER" id="PTHR30203">
    <property type="entry name" value="OUTER MEMBRANE CATION EFFLUX PROTEIN"/>
    <property type="match status" value="1"/>
</dbReference>
<protein>
    <submittedName>
        <fullName evidence="11">Efflux transporter outer membrane subunit</fullName>
    </submittedName>
</protein>
<dbReference type="Gene3D" id="1.20.1600.10">
    <property type="entry name" value="Outer membrane efflux proteins (OEP)"/>
    <property type="match status" value="1"/>
</dbReference>
<dbReference type="PROSITE" id="PS51257">
    <property type="entry name" value="PROKAR_LIPOPROTEIN"/>
    <property type="match status" value="1"/>
</dbReference>
<dbReference type="EMBL" id="CP098242">
    <property type="protein sequence ID" value="WAW10130.1"/>
    <property type="molecule type" value="Genomic_DNA"/>
</dbReference>
<evidence type="ECO:0000256" key="4">
    <source>
        <dbReference type="ARBA" id="ARBA00022692"/>
    </source>
</evidence>
<dbReference type="SUPFAM" id="SSF56954">
    <property type="entry name" value="Outer membrane efflux proteins (OEP)"/>
    <property type="match status" value="1"/>
</dbReference>
<dbReference type="RefSeq" id="WP_269309129.1">
    <property type="nucleotide sequence ID" value="NZ_CP098242.1"/>
</dbReference>
<name>A0A9E9LUX8_9BURK</name>
<evidence type="ECO:0000256" key="2">
    <source>
        <dbReference type="ARBA" id="ARBA00007613"/>
    </source>
</evidence>
<dbReference type="NCBIfam" id="TIGR01845">
    <property type="entry name" value="outer_NodT"/>
    <property type="match status" value="1"/>
</dbReference>
<evidence type="ECO:0000256" key="9">
    <source>
        <dbReference type="RuleBase" id="RU362097"/>
    </source>
</evidence>
<keyword evidence="6 9" id="KW-0472">Membrane</keyword>
<gene>
    <name evidence="11" type="ORF">NB640_00195</name>
</gene>
<organism evidence="11 12">
    <name type="scientific">Oxalobacter vibrioformis</name>
    <dbReference type="NCBI Taxonomy" id="933080"/>
    <lineage>
        <taxon>Bacteria</taxon>
        <taxon>Pseudomonadati</taxon>
        <taxon>Pseudomonadota</taxon>
        <taxon>Betaproteobacteria</taxon>
        <taxon>Burkholderiales</taxon>
        <taxon>Oxalobacteraceae</taxon>
        <taxon>Oxalobacter</taxon>
    </lineage>
</organism>
<evidence type="ECO:0000313" key="12">
    <source>
        <dbReference type="Proteomes" id="UP001156215"/>
    </source>
</evidence>
<evidence type="ECO:0000256" key="1">
    <source>
        <dbReference type="ARBA" id="ARBA00004370"/>
    </source>
</evidence>
<keyword evidence="12" id="KW-1185">Reference proteome</keyword>
<keyword evidence="3 9" id="KW-1134">Transmembrane beta strand</keyword>
<proteinExistence type="inferred from homology"/>